<dbReference type="InterPro" id="IPR036359">
    <property type="entry name" value="Thiol_cytolysin_sf"/>
</dbReference>
<dbReference type="GO" id="GO:0015485">
    <property type="term" value="F:cholesterol binding"/>
    <property type="evidence" value="ECO:0007669"/>
    <property type="project" value="InterPro"/>
</dbReference>
<dbReference type="EMBL" id="JABZGR010000025">
    <property type="protein sequence ID" value="MBF0970850.1"/>
    <property type="molecule type" value="Genomic_DNA"/>
</dbReference>
<dbReference type="PROSITE" id="PS51257">
    <property type="entry name" value="PROKAR_LIPOPROTEIN"/>
    <property type="match status" value="1"/>
</dbReference>
<organism evidence="2 3">
    <name type="scientific">Alloprevotella tannerae</name>
    <dbReference type="NCBI Taxonomy" id="76122"/>
    <lineage>
        <taxon>Bacteria</taxon>
        <taxon>Pseudomonadati</taxon>
        <taxon>Bacteroidota</taxon>
        <taxon>Bacteroidia</taxon>
        <taxon>Bacteroidales</taxon>
        <taxon>Prevotellaceae</taxon>
        <taxon>Alloprevotella</taxon>
    </lineage>
</organism>
<gene>
    <name evidence="2" type="ORF">HXK21_07405</name>
</gene>
<reference evidence="2" key="1">
    <citation type="submission" date="2020-04" db="EMBL/GenBank/DDBJ databases">
        <title>Deep metagenomics examines the oral microbiome during advanced dental caries in children, revealing novel taxa and co-occurrences with host molecules.</title>
        <authorList>
            <person name="Baker J.L."/>
            <person name="Morton J.T."/>
            <person name="Dinis M."/>
            <person name="Alvarez R."/>
            <person name="Tran N.C."/>
            <person name="Knight R."/>
            <person name="Edlund A."/>
        </authorList>
    </citation>
    <scope>NUCLEOTIDE SEQUENCE</scope>
    <source>
        <strain evidence="2">JCVI_34_bin.1</strain>
    </source>
</reference>
<dbReference type="InterPro" id="IPR001869">
    <property type="entry name" value="Thiol_cytolysin"/>
</dbReference>
<dbReference type="Gene3D" id="3.90.840.10">
    <property type="entry name" value="Thiol-activated cytolysin superfamily/Thiol-activated cytolysin, alpha-beta domain"/>
    <property type="match status" value="1"/>
</dbReference>
<sequence length="371" mass="41604">MKSMKLFGNAACALFLGLVAASCNNNDTPDSPTQPDMKRVEFKTLKDVVESETPTDNVQGDKREYLQIVRKQDTFTPVELVQENPQIYPGSVLRGGDLLETGYSPLVIKDPKEITLSMSLQGPGVKVSKKTLPLISEVRQNVNDLVNDNRDRIDYDNNKTSLSYTAHEVTTIESSNKTFRTHVKVGVLNNLLGLTLKYTYNKETSNTKKYVLVKIRQSFYNISVDPILFEDWGTFVKTGEYEPVYVSSVDYGRVANLLVETNESAESVRKTFETEINLAVKKFNVGAGVSTDNKVYKYFKESKVNVLIWGGPLSMGKNVTSYEDLLNFLKKPTPAQLVQSAAPIAYTLRSAVDNREIEVKVTYTEANKIFK</sequence>
<evidence type="ECO:0000256" key="1">
    <source>
        <dbReference type="SAM" id="SignalP"/>
    </source>
</evidence>
<dbReference type="RefSeq" id="WP_303764494.1">
    <property type="nucleotide sequence ID" value="NZ_JABZGR010000025.1"/>
</dbReference>
<dbReference type="Pfam" id="PF01289">
    <property type="entry name" value="Thiol_cytolysin"/>
    <property type="match status" value="1"/>
</dbReference>
<comment type="caution">
    <text evidence="2">The sequence shown here is derived from an EMBL/GenBank/DDBJ whole genome shotgun (WGS) entry which is preliminary data.</text>
</comment>
<keyword evidence="1" id="KW-0732">Signal</keyword>
<evidence type="ECO:0000313" key="3">
    <source>
        <dbReference type="Proteomes" id="UP000704068"/>
    </source>
</evidence>
<protein>
    <submittedName>
        <fullName evidence="2">Thiol-activated cytolysin family protein</fullName>
    </submittedName>
</protein>
<proteinExistence type="predicted"/>
<dbReference type="InterPro" id="IPR036363">
    <property type="entry name" value="Thiol_cytolysin_ab_sf"/>
</dbReference>
<dbReference type="SUPFAM" id="SSF56978">
    <property type="entry name" value="Perfringolysin"/>
    <property type="match status" value="1"/>
</dbReference>
<name>A0A929RX14_9BACT</name>
<feature type="signal peptide" evidence="1">
    <location>
        <begin position="1"/>
        <end position="20"/>
    </location>
</feature>
<dbReference type="AlphaFoldDB" id="A0A929RX14"/>
<dbReference type="Proteomes" id="UP000704068">
    <property type="component" value="Unassembled WGS sequence"/>
</dbReference>
<feature type="chain" id="PRO_5037183263" evidence="1">
    <location>
        <begin position="21"/>
        <end position="371"/>
    </location>
</feature>
<evidence type="ECO:0000313" key="2">
    <source>
        <dbReference type="EMBL" id="MBF0970850.1"/>
    </source>
</evidence>
<accession>A0A929RX14</accession>
<dbReference type="Gene3D" id="3.40.30.40">
    <property type="entry name" value="Perfringolysin"/>
    <property type="match status" value="1"/>
</dbReference>